<keyword evidence="2" id="KW-1185">Reference proteome</keyword>
<dbReference type="EMBL" id="JACHEG010000016">
    <property type="protein sequence ID" value="MBB6166205.1"/>
    <property type="molecule type" value="Genomic_DNA"/>
</dbReference>
<dbReference type="AlphaFoldDB" id="A0A7W9YCU0"/>
<dbReference type="Proteomes" id="UP000547879">
    <property type="component" value="Unassembled WGS sequence"/>
</dbReference>
<protein>
    <submittedName>
        <fullName evidence="1">Uncharacterized protein</fullName>
    </submittedName>
</protein>
<evidence type="ECO:0000313" key="2">
    <source>
        <dbReference type="Proteomes" id="UP000547879"/>
    </source>
</evidence>
<organism evidence="1 2">
    <name type="scientific">Rhizobium wenxiniae</name>
    <dbReference type="NCBI Taxonomy" id="1737357"/>
    <lineage>
        <taxon>Bacteria</taxon>
        <taxon>Pseudomonadati</taxon>
        <taxon>Pseudomonadota</taxon>
        <taxon>Alphaproteobacteria</taxon>
        <taxon>Hyphomicrobiales</taxon>
        <taxon>Rhizobiaceae</taxon>
        <taxon>Rhizobium/Agrobacterium group</taxon>
        <taxon>Rhizobium</taxon>
    </lineage>
</organism>
<gene>
    <name evidence="1" type="ORF">HNQ72_006056</name>
</gene>
<reference evidence="1 2" key="1">
    <citation type="submission" date="2020-08" db="EMBL/GenBank/DDBJ databases">
        <title>Genomic Encyclopedia of Type Strains, Phase IV (KMG-IV): sequencing the most valuable type-strain genomes for metagenomic binning, comparative biology and taxonomic classification.</title>
        <authorList>
            <person name="Goeker M."/>
        </authorList>
    </citation>
    <scope>NUCLEOTIDE SEQUENCE [LARGE SCALE GENOMIC DNA]</scope>
    <source>
        <strain evidence="1 2">DSM 100734</strain>
    </source>
</reference>
<evidence type="ECO:0000313" key="1">
    <source>
        <dbReference type="EMBL" id="MBB6166205.1"/>
    </source>
</evidence>
<dbReference type="RefSeq" id="WP_183998116.1">
    <property type="nucleotide sequence ID" value="NZ_BMHW01000024.1"/>
</dbReference>
<sequence>MNIAPSVPKYTLEQLQEAYELSIPRAVQILEKFGGDRRLIDKFMRRCQRS</sequence>
<name>A0A7W9YCU0_9HYPH</name>
<comment type="caution">
    <text evidence="1">The sequence shown here is derived from an EMBL/GenBank/DDBJ whole genome shotgun (WGS) entry which is preliminary data.</text>
</comment>
<accession>A0A7W9YCU0</accession>
<proteinExistence type="predicted"/>